<evidence type="ECO:0000313" key="3">
    <source>
        <dbReference type="Proteomes" id="UP000049983"/>
    </source>
</evidence>
<keyword evidence="3" id="KW-1185">Reference proteome</keyword>
<dbReference type="STRING" id="311410.LA5095_03704"/>
<dbReference type="Proteomes" id="UP000049983">
    <property type="component" value="Unassembled WGS sequence"/>
</dbReference>
<dbReference type="EMBL" id="CXWC01000013">
    <property type="protein sequence ID" value="CTQ77050.1"/>
    <property type="molecule type" value="Genomic_DNA"/>
</dbReference>
<dbReference type="AlphaFoldDB" id="A0A0M6ZCM2"/>
<dbReference type="GeneID" id="97672256"/>
<name>A0A0M6ZCM2_9HYPH</name>
<accession>A0A0M6ZCM2</accession>
<keyword evidence="1" id="KW-0472">Membrane</keyword>
<evidence type="ECO:0000256" key="1">
    <source>
        <dbReference type="SAM" id="Phobius"/>
    </source>
</evidence>
<dbReference type="OrthoDB" id="7875193at2"/>
<gene>
    <name evidence="2" type="ORF">LA5096_04986</name>
</gene>
<keyword evidence="1" id="KW-0812">Transmembrane</keyword>
<protein>
    <submittedName>
        <fullName evidence="2">Uncharacterized protein</fullName>
    </submittedName>
</protein>
<evidence type="ECO:0000313" key="2">
    <source>
        <dbReference type="EMBL" id="CTQ77050.1"/>
    </source>
</evidence>
<keyword evidence="1" id="KW-1133">Transmembrane helix</keyword>
<sequence>MLLVLAAVLFAVFVVNVSIGSFGATPPLGNVGELILLLAVSIAFTASVLKKEANERSGK</sequence>
<organism evidence="2 3">
    <name type="scientific">Roseibium album</name>
    <dbReference type="NCBI Taxonomy" id="311410"/>
    <lineage>
        <taxon>Bacteria</taxon>
        <taxon>Pseudomonadati</taxon>
        <taxon>Pseudomonadota</taxon>
        <taxon>Alphaproteobacteria</taxon>
        <taxon>Hyphomicrobiales</taxon>
        <taxon>Stappiaceae</taxon>
        <taxon>Roseibium</taxon>
    </lineage>
</organism>
<proteinExistence type="predicted"/>
<reference evidence="3" key="1">
    <citation type="submission" date="2015-07" db="EMBL/GenBank/DDBJ databases">
        <authorList>
            <person name="Rodrigo-Torres Lidia"/>
            <person name="Arahal R.David."/>
        </authorList>
    </citation>
    <scope>NUCLEOTIDE SEQUENCE [LARGE SCALE GENOMIC DNA]</scope>
    <source>
        <strain evidence="3">CECT 5096</strain>
    </source>
</reference>
<feature type="transmembrane region" description="Helical" evidence="1">
    <location>
        <begin position="33"/>
        <end position="49"/>
    </location>
</feature>
<dbReference type="RefSeq" id="WP_029060995.1">
    <property type="nucleotide sequence ID" value="NZ_CANKXR010000004.1"/>
</dbReference>